<evidence type="ECO:0000256" key="13">
    <source>
        <dbReference type="SAM" id="Phobius"/>
    </source>
</evidence>
<dbReference type="FunFam" id="3.80.10.10:FF:000383">
    <property type="entry name" value="Leucine-rich repeat receptor protein kinase EMS1"/>
    <property type="match status" value="1"/>
</dbReference>
<dbReference type="InterPro" id="IPR032675">
    <property type="entry name" value="LRR_dom_sf"/>
</dbReference>
<dbReference type="InterPro" id="IPR001245">
    <property type="entry name" value="Ser-Thr/Tyr_kinase_cat_dom"/>
</dbReference>
<keyword evidence="16" id="KW-1185">Reference proteome</keyword>
<dbReference type="Pfam" id="PF07714">
    <property type="entry name" value="PK_Tyr_Ser-Thr"/>
    <property type="match status" value="1"/>
</dbReference>
<gene>
    <name evidence="15" type="ORF">C4D60_Mb11t21190</name>
</gene>
<keyword evidence="2" id="KW-0597">Phosphoprotein</keyword>
<evidence type="ECO:0000256" key="10">
    <source>
        <dbReference type="ARBA" id="ARBA00023136"/>
    </source>
</evidence>
<dbReference type="PANTHER" id="PTHR48008:SF6">
    <property type="entry name" value="LEUCINE-RICH REPEAT RECEPTOR-LIKE PROTEIN KINASE IMK3-RELATED"/>
    <property type="match status" value="1"/>
</dbReference>
<keyword evidence="5" id="KW-0732">Signal</keyword>
<protein>
    <recommendedName>
        <fullName evidence="14">Protein kinase domain-containing protein</fullName>
    </recommendedName>
</protein>
<keyword evidence="9 13" id="KW-1133">Transmembrane helix</keyword>
<feature type="compositionally biased region" description="Basic and acidic residues" evidence="12">
    <location>
        <begin position="14"/>
        <end position="25"/>
    </location>
</feature>
<proteinExistence type="predicted"/>
<keyword evidence="11" id="KW-0675">Receptor</keyword>
<keyword evidence="4 13" id="KW-0812">Transmembrane</keyword>
<evidence type="ECO:0000256" key="4">
    <source>
        <dbReference type="ARBA" id="ARBA00022692"/>
    </source>
</evidence>
<keyword evidence="6" id="KW-0677">Repeat</keyword>
<dbReference type="InterPro" id="IPR052451">
    <property type="entry name" value="Ser/Thr_kinase-like"/>
</dbReference>
<dbReference type="SUPFAM" id="SSF52058">
    <property type="entry name" value="L domain-like"/>
    <property type="match status" value="1"/>
</dbReference>
<dbReference type="Gene3D" id="1.10.510.10">
    <property type="entry name" value="Transferase(Phosphotransferase) domain 1"/>
    <property type="match status" value="1"/>
</dbReference>
<dbReference type="FunFam" id="3.30.200.20:FF:000486">
    <property type="entry name" value="Leucine-rich repeat receptor-like protein kinase"/>
    <property type="match status" value="1"/>
</dbReference>
<evidence type="ECO:0000256" key="3">
    <source>
        <dbReference type="ARBA" id="ARBA00022614"/>
    </source>
</evidence>
<dbReference type="Proteomes" id="UP000317650">
    <property type="component" value="Chromosome 11"/>
</dbReference>
<feature type="transmembrane region" description="Helical" evidence="13">
    <location>
        <begin position="473"/>
        <end position="498"/>
    </location>
</feature>
<evidence type="ECO:0000313" key="16">
    <source>
        <dbReference type="Proteomes" id="UP000317650"/>
    </source>
</evidence>
<evidence type="ECO:0000256" key="2">
    <source>
        <dbReference type="ARBA" id="ARBA00022553"/>
    </source>
</evidence>
<dbReference type="GO" id="GO:0005524">
    <property type="term" value="F:ATP binding"/>
    <property type="evidence" value="ECO:0007669"/>
    <property type="project" value="UniProtKB-KW"/>
</dbReference>
<dbReference type="SUPFAM" id="SSF56112">
    <property type="entry name" value="Protein kinase-like (PK-like)"/>
    <property type="match status" value="1"/>
</dbReference>
<reference evidence="15 16" key="1">
    <citation type="journal article" date="2019" name="Nat. Plants">
        <title>Genome sequencing of Musa balbisiana reveals subgenome evolution and function divergence in polyploid bananas.</title>
        <authorList>
            <person name="Yao X."/>
        </authorList>
    </citation>
    <scope>NUCLEOTIDE SEQUENCE [LARGE SCALE GENOMIC DNA]</scope>
    <source>
        <strain evidence="16">cv. DH-PKW</strain>
        <tissue evidence="15">Leaves</tissue>
    </source>
</reference>
<evidence type="ECO:0000256" key="5">
    <source>
        <dbReference type="ARBA" id="ARBA00022729"/>
    </source>
</evidence>
<dbReference type="AlphaFoldDB" id="A0A4S8J5N7"/>
<dbReference type="FunFam" id="3.80.10.10:FF:000129">
    <property type="entry name" value="Leucine-rich repeat receptor-like kinase"/>
    <property type="match status" value="1"/>
</dbReference>
<dbReference type="GO" id="GO:0016020">
    <property type="term" value="C:membrane"/>
    <property type="evidence" value="ECO:0007669"/>
    <property type="project" value="UniProtKB-SubCell"/>
</dbReference>
<dbReference type="InterPro" id="IPR000719">
    <property type="entry name" value="Prot_kinase_dom"/>
</dbReference>
<comment type="caution">
    <text evidence="15">The sequence shown here is derived from an EMBL/GenBank/DDBJ whole genome shotgun (WGS) entry which is preliminary data.</text>
</comment>
<dbReference type="PANTHER" id="PTHR48008">
    <property type="entry name" value="LEUCINE-RICH REPEAT RECEPTOR-LIKE PROTEIN KINASE IMK3-RELATED"/>
    <property type="match status" value="1"/>
</dbReference>
<evidence type="ECO:0000256" key="7">
    <source>
        <dbReference type="ARBA" id="ARBA00022741"/>
    </source>
</evidence>
<keyword evidence="10 13" id="KW-0472">Membrane</keyword>
<accession>A0A4S8J5N7</accession>
<dbReference type="Gene3D" id="3.80.10.10">
    <property type="entry name" value="Ribonuclease Inhibitor"/>
    <property type="match status" value="3"/>
</dbReference>
<dbReference type="Pfam" id="PF13855">
    <property type="entry name" value="LRR_8"/>
    <property type="match status" value="1"/>
</dbReference>
<dbReference type="InterPro" id="IPR003591">
    <property type="entry name" value="Leu-rich_rpt_typical-subtyp"/>
</dbReference>
<feature type="domain" description="Protein kinase" evidence="14">
    <location>
        <begin position="556"/>
        <end position="829"/>
    </location>
</feature>
<name>A0A4S8J5N7_MUSBA</name>
<comment type="subcellular location">
    <subcellularLocation>
        <location evidence="1">Membrane</location>
        <topology evidence="1">Single-pass membrane protein</topology>
    </subcellularLocation>
</comment>
<organism evidence="15 16">
    <name type="scientific">Musa balbisiana</name>
    <name type="common">Banana</name>
    <dbReference type="NCBI Taxonomy" id="52838"/>
    <lineage>
        <taxon>Eukaryota</taxon>
        <taxon>Viridiplantae</taxon>
        <taxon>Streptophyta</taxon>
        <taxon>Embryophyta</taxon>
        <taxon>Tracheophyta</taxon>
        <taxon>Spermatophyta</taxon>
        <taxon>Magnoliopsida</taxon>
        <taxon>Liliopsida</taxon>
        <taxon>Zingiberales</taxon>
        <taxon>Musaceae</taxon>
        <taxon>Musa</taxon>
    </lineage>
</organism>
<dbReference type="CDD" id="cd14066">
    <property type="entry name" value="STKc_IRAK"/>
    <property type="match status" value="1"/>
</dbReference>
<dbReference type="Pfam" id="PF08263">
    <property type="entry name" value="LRRNT_2"/>
    <property type="match status" value="1"/>
</dbReference>
<evidence type="ECO:0000259" key="14">
    <source>
        <dbReference type="PROSITE" id="PS50011"/>
    </source>
</evidence>
<dbReference type="PROSITE" id="PS50011">
    <property type="entry name" value="PROTEIN_KINASE_DOM"/>
    <property type="match status" value="1"/>
</dbReference>
<dbReference type="Pfam" id="PF00560">
    <property type="entry name" value="LRR_1"/>
    <property type="match status" value="2"/>
</dbReference>
<feature type="region of interest" description="Disordered" evidence="12">
    <location>
        <begin position="506"/>
        <end position="534"/>
    </location>
</feature>
<evidence type="ECO:0000256" key="8">
    <source>
        <dbReference type="ARBA" id="ARBA00022840"/>
    </source>
</evidence>
<dbReference type="SMART" id="SM00369">
    <property type="entry name" value="LRR_TYP"/>
    <property type="match status" value="6"/>
</dbReference>
<dbReference type="FunFam" id="3.80.10.10:FF:000095">
    <property type="entry name" value="LRR receptor-like serine/threonine-protein kinase GSO1"/>
    <property type="match status" value="1"/>
</dbReference>
<sequence length="870" mass="92654">MRMKRRIGGCQHTMQEHMEKCESERAPSQQSATGSSLLLLHIVMLSLLAHASSASSQSWDGIIISQADYQGLQALKHALDDPRGLLRGWNDTGLDACSGAWVGIKCVKGKVIAIQLPWRGLGGRITEKISQLAALRKLSLHDNSIGGQIPSAIGFLPQLRGLYLFNNRFSGAIPPSVGNCPILRTIDLSNNSLAGSIPSSIANATKLYRLNLSHNNLSGAIPRSITRSASLTFFSLQHNNVSGPIPDTWAIGGGSSQVYQLQTLNLDYNSISGNLPPSLSGLQMLKEITLSNNRLNGSIPEEIGKLSLLQTLDLSHNDIGGSLPVTICNLSSLVELSLEGNKIDGHIPDNVDGLKNLSMLSLKSNQLSGGIPATLGNISGLSQLDLSENNLTGEIPATLVHLTGLTSFDVSDNNLSGRVPLLLSHKFNSSSFMGNIQLCGYSITVPCPSSPAPTLSPPLIPTRRRYAKLSTKAIVLIVAGAVLAVLLFVLCCVLLCCLMRKRSSLGKKNDGGASATGREEKPGPATGAEAESGGEAGGKLVHFEGPLAFAADDLLCATAEIMGKSTYGTVYKATLEDGNQVAVKRLREKITKSQKEFETEACELGRIRHHNLLALRAYYLGPKGEKLLVFDFMPKGSLAAFLHARGPETPIDWATRMNIAKGVTRGLLYLHNEVNMIHGNLTSSNVLLDADNNAKISDFGLSSLMTSAASSNVIATAGALGYRAPELSKLKKANTKTDVYSLGVVMLELLTGKSPADVMNGMDLPHWVASIVKEEWTNEVFDLELMRDAAGTAAADELLNTLKLALHCVDPAPTARPEVQQILQQLDEIRPDAAGATGSSEDGGSIAAASHPQAMISSVGSFEFIDSFEL</sequence>
<dbReference type="FunFam" id="1.10.510.10:FF:000480">
    <property type="entry name" value="Pollen receptor-like kinase 1"/>
    <property type="match status" value="1"/>
</dbReference>
<feature type="compositionally biased region" description="Low complexity" evidence="12">
    <location>
        <begin position="523"/>
        <end position="533"/>
    </location>
</feature>
<dbReference type="Gene3D" id="3.30.200.20">
    <property type="entry name" value="Phosphorylase Kinase, domain 1"/>
    <property type="match status" value="1"/>
</dbReference>
<evidence type="ECO:0000256" key="6">
    <source>
        <dbReference type="ARBA" id="ARBA00022737"/>
    </source>
</evidence>
<feature type="region of interest" description="Disordered" evidence="12">
    <location>
        <begin position="1"/>
        <end position="27"/>
    </location>
</feature>
<keyword evidence="8" id="KW-0067">ATP-binding</keyword>
<dbReference type="InterPro" id="IPR001611">
    <property type="entry name" value="Leu-rich_rpt"/>
</dbReference>
<evidence type="ECO:0000256" key="9">
    <source>
        <dbReference type="ARBA" id="ARBA00022989"/>
    </source>
</evidence>
<dbReference type="GO" id="GO:0004674">
    <property type="term" value="F:protein serine/threonine kinase activity"/>
    <property type="evidence" value="ECO:0007669"/>
    <property type="project" value="UniProtKB-EC"/>
</dbReference>
<evidence type="ECO:0000256" key="11">
    <source>
        <dbReference type="ARBA" id="ARBA00023170"/>
    </source>
</evidence>
<evidence type="ECO:0000256" key="12">
    <source>
        <dbReference type="SAM" id="MobiDB-lite"/>
    </source>
</evidence>
<keyword evidence="3" id="KW-0433">Leucine-rich repeat</keyword>
<dbReference type="STRING" id="52838.A0A4S8J5N7"/>
<dbReference type="InterPro" id="IPR055414">
    <property type="entry name" value="LRR_R13L4/SHOC2-like"/>
</dbReference>
<keyword evidence="7" id="KW-0547">Nucleotide-binding</keyword>
<dbReference type="Pfam" id="PF23598">
    <property type="entry name" value="LRR_14"/>
    <property type="match status" value="1"/>
</dbReference>
<dbReference type="InterPro" id="IPR013210">
    <property type="entry name" value="LRR_N_plant-typ"/>
</dbReference>
<dbReference type="EMBL" id="PYDT01000007">
    <property type="protein sequence ID" value="THU56817.1"/>
    <property type="molecule type" value="Genomic_DNA"/>
</dbReference>
<evidence type="ECO:0000256" key="1">
    <source>
        <dbReference type="ARBA" id="ARBA00004167"/>
    </source>
</evidence>
<dbReference type="InterPro" id="IPR011009">
    <property type="entry name" value="Kinase-like_dom_sf"/>
</dbReference>
<evidence type="ECO:0000313" key="15">
    <source>
        <dbReference type="EMBL" id="THU56817.1"/>
    </source>
</evidence>